<dbReference type="PANTHER" id="PTHR31057:SF0">
    <property type="entry name" value="E3 UFM1-PROTEIN LIGASE 1"/>
    <property type="match status" value="1"/>
</dbReference>
<dbReference type="VEuPathDB" id="VectorBase:MDOMA2_016507"/>
<dbReference type="Proteomes" id="UP001652621">
    <property type="component" value="Unplaced"/>
</dbReference>
<reference evidence="13" key="2">
    <citation type="submission" date="2025-04" db="UniProtKB">
        <authorList>
            <consortium name="RefSeq"/>
        </authorList>
    </citation>
    <scope>IDENTIFICATION</scope>
    <source>
        <strain evidence="13">Aabys</strain>
    </source>
</reference>
<evidence type="ECO:0000259" key="10">
    <source>
        <dbReference type="Pfam" id="PF25041"/>
    </source>
</evidence>
<dbReference type="GO" id="GO:0016874">
    <property type="term" value="F:ligase activity"/>
    <property type="evidence" value="ECO:0007669"/>
    <property type="project" value="UniProtKB-KW"/>
</dbReference>
<dbReference type="AlphaFoldDB" id="A0A1I8ML24"/>
<dbReference type="GO" id="GO:0032434">
    <property type="term" value="P:regulation of proteasomal ubiquitin-dependent protein catabolic process"/>
    <property type="evidence" value="ECO:0007669"/>
    <property type="project" value="TreeGrafter"/>
</dbReference>
<name>A0A1I8ML24_MUSDO</name>
<dbReference type="OrthoDB" id="10258297at2759"/>
<feature type="compositionally biased region" description="Basic residues" evidence="7">
    <location>
        <begin position="446"/>
        <end position="458"/>
    </location>
</feature>
<accession>A0A1I8ML24</accession>
<keyword evidence="13" id="KW-0436">Ligase</keyword>
<comment type="function">
    <text evidence="1">E3 UFM1-protein ligase that mediates ufmylation of target proteins.</text>
</comment>
<dbReference type="Pfam" id="PF25041">
    <property type="entry name" value="UFL1_C"/>
    <property type="match status" value="1"/>
</dbReference>
<feature type="domain" description="E3 UFM1-protein ligase 1-like N-terminal" evidence="8">
    <location>
        <begin position="7"/>
        <end position="280"/>
    </location>
</feature>
<evidence type="ECO:0000313" key="13">
    <source>
        <dbReference type="RefSeq" id="XP_005191490.1"/>
    </source>
</evidence>
<dbReference type="GO" id="GO:0005789">
    <property type="term" value="C:endoplasmic reticulum membrane"/>
    <property type="evidence" value="ECO:0007669"/>
    <property type="project" value="TreeGrafter"/>
</dbReference>
<feature type="compositionally biased region" description="Low complexity" evidence="7">
    <location>
        <begin position="473"/>
        <end position="483"/>
    </location>
</feature>
<reference evidence="11" key="1">
    <citation type="submission" date="2020-05" db="UniProtKB">
        <authorList>
            <consortium name="EnsemblMetazoa"/>
        </authorList>
    </citation>
    <scope>IDENTIFICATION</scope>
    <source>
        <strain evidence="11">Aabys</strain>
    </source>
</reference>
<dbReference type="PANTHER" id="PTHR31057">
    <property type="entry name" value="E3 UFM1-PROTEIN LIGASE 1"/>
    <property type="match status" value="1"/>
</dbReference>
<evidence type="ECO:0000259" key="9">
    <source>
        <dbReference type="Pfam" id="PF23659"/>
    </source>
</evidence>
<dbReference type="GO" id="GO:1990592">
    <property type="term" value="P:protein K69-linked ufmylation"/>
    <property type="evidence" value="ECO:0007669"/>
    <property type="project" value="TreeGrafter"/>
</dbReference>
<organism evidence="11">
    <name type="scientific">Musca domestica</name>
    <name type="common">House fly</name>
    <dbReference type="NCBI Taxonomy" id="7370"/>
    <lineage>
        <taxon>Eukaryota</taxon>
        <taxon>Metazoa</taxon>
        <taxon>Ecdysozoa</taxon>
        <taxon>Arthropoda</taxon>
        <taxon>Hexapoda</taxon>
        <taxon>Insecta</taxon>
        <taxon>Pterygota</taxon>
        <taxon>Neoptera</taxon>
        <taxon>Endopterygota</taxon>
        <taxon>Diptera</taxon>
        <taxon>Brachycera</taxon>
        <taxon>Muscomorpha</taxon>
        <taxon>Muscoidea</taxon>
        <taxon>Muscidae</taxon>
        <taxon>Musca</taxon>
    </lineage>
</organism>
<feature type="region of interest" description="Disordered" evidence="7">
    <location>
        <begin position="403"/>
        <end position="483"/>
    </location>
</feature>
<evidence type="ECO:0000256" key="7">
    <source>
        <dbReference type="SAM" id="MobiDB-lite"/>
    </source>
</evidence>
<dbReference type="InterPro" id="IPR056761">
    <property type="entry name" value="Ufl1-like_C"/>
</dbReference>
<dbReference type="VEuPathDB" id="VectorBase:MDOA006049"/>
<evidence type="ECO:0000256" key="4">
    <source>
        <dbReference type="ARBA" id="ARBA00022679"/>
    </source>
</evidence>
<keyword evidence="12" id="KW-1185">Reference proteome</keyword>
<dbReference type="KEGG" id="mde:101887256"/>
<evidence type="ECO:0000256" key="3">
    <source>
        <dbReference type="ARBA" id="ARBA00014160"/>
    </source>
</evidence>
<dbReference type="GO" id="GO:0034976">
    <property type="term" value="P:response to endoplasmic reticulum stress"/>
    <property type="evidence" value="ECO:0007669"/>
    <property type="project" value="TreeGrafter"/>
</dbReference>
<sequence>MSTDWDEVKRLAADFQKAQLTSTLQKLSEHNCVEIVTLLLEKKLIEVVFTNDGKEYITPEHLEREVQDELYVNGGRVNLVEVSKNLNVDLSRIEEVAKKIALENPTIHHILGQLIDEDYITYIAQEINEKLAQKGEISVNDLTEQFDLPSDFLQRDVLEKHLGKIIKGRQDPSNPRVFFTQAYLQRCKAKIRGALAALTRPTNVSAILQQINIQQKIFHTLVDEINPAGHVTSKLANAQYVPNVYAKMQSDWVNNFYRQNGFLEYDAINKLGITNAKQFINKQFPDEELLYLKRCAVSSKLIDLTVMPALSAAKQFVDLSTLLPSNMTSSDREELFEAIMSKNTSALPNFVLIGANSGSSVVFTPQYLEELTQPCRELACSKAKASVDSGSYQQYIATKALAAKSAQRRGGDDDDDDKLDKRDERRKKAVSGKAGGGAQGRETKTKSTKKHPRGGKKGGKNDFDSDDDDEVGNSRAGGNSSSGAKKQLELVTINDIVKILEKETSSLGIDDLNEDIASMYHDQLNQLALAKAQELYEITLQKSAAGSGQSHASVQEKINTLLVDLRLYEKGLKLFPANAQQDLMKYLLKSLGNDISNELILYIANECQIEVKNSNLNVDQRNKLAQECGGDYKTVLLELNKAINKTIDEFVLATENVLKICSMIVKKVDKKKDRQLIIQHREKLLEQLQQCSEPALILHLTSLILITTITGCILHASGKFVSQILAFINPSMADEQNKLLAKYHDLVISVLRLSADSEEYSAANNELSELEPQIKQLAATFEKPGVSKSE</sequence>
<evidence type="ECO:0000313" key="12">
    <source>
        <dbReference type="Proteomes" id="UP001652621"/>
    </source>
</evidence>
<dbReference type="eggNOG" id="KOG2235">
    <property type="taxonomic scope" value="Eukaryota"/>
</dbReference>
<dbReference type="GO" id="GO:0061666">
    <property type="term" value="F:UFM1 ligase activity"/>
    <property type="evidence" value="ECO:0007669"/>
    <property type="project" value="InterPro"/>
</dbReference>
<evidence type="ECO:0000313" key="11">
    <source>
        <dbReference type="EnsemblMetazoa" id="MDOA006049-PB"/>
    </source>
</evidence>
<dbReference type="RefSeq" id="XP_005191490.1">
    <property type="nucleotide sequence ID" value="XM_005191433.3"/>
</dbReference>
<evidence type="ECO:0000256" key="2">
    <source>
        <dbReference type="ARBA" id="ARBA00010789"/>
    </source>
</evidence>
<feature type="domain" description="E3 UFM1-protein ligase 1-like" evidence="9">
    <location>
        <begin position="551"/>
        <end position="668"/>
    </location>
</feature>
<dbReference type="Pfam" id="PF09743">
    <property type="entry name" value="E3_UFM1_ligase"/>
    <property type="match status" value="1"/>
</dbReference>
<dbReference type="InterPro" id="IPR056580">
    <property type="entry name" value="Ufl1_dom"/>
</dbReference>
<protein>
    <recommendedName>
        <fullName evidence="3">E3 UFM1-protein ligase 1 homolog</fullName>
    </recommendedName>
    <alternativeName>
        <fullName evidence="6">E3 UFM1-protein transferase 1 homolog</fullName>
    </alternativeName>
</protein>
<evidence type="ECO:0000259" key="8">
    <source>
        <dbReference type="Pfam" id="PF09743"/>
    </source>
</evidence>
<gene>
    <name evidence="11" type="primary">101887256</name>
    <name evidence="13" type="synonym">LOC101887256</name>
</gene>
<keyword evidence="4" id="KW-0808">Transferase</keyword>
<dbReference type="EnsemblMetazoa" id="MDOA006049-RB">
    <property type="protein sequence ID" value="MDOA006049-PB"/>
    <property type="gene ID" value="MDOA006049"/>
</dbReference>
<feature type="domain" description="E3 UFM1-protein ligase-like C-terminal" evidence="10">
    <location>
        <begin position="673"/>
        <end position="777"/>
    </location>
</feature>
<evidence type="ECO:0000256" key="6">
    <source>
        <dbReference type="ARBA" id="ARBA00030452"/>
    </source>
</evidence>
<evidence type="ECO:0000256" key="5">
    <source>
        <dbReference type="ARBA" id="ARBA00022786"/>
    </source>
</evidence>
<dbReference type="InterPro" id="IPR018611">
    <property type="entry name" value="Ufl1"/>
</dbReference>
<dbReference type="InterPro" id="IPR056579">
    <property type="entry name" value="Ufl1_N"/>
</dbReference>
<proteinExistence type="inferred from homology"/>
<keyword evidence="5" id="KW-0833">Ubl conjugation pathway</keyword>
<dbReference type="Pfam" id="PF23659">
    <property type="entry name" value="UFL1"/>
    <property type="match status" value="1"/>
</dbReference>
<dbReference type="STRING" id="7370.A0A1I8ML24"/>
<evidence type="ECO:0000256" key="1">
    <source>
        <dbReference type="ARBA" id="ARBA00003950"/>
    </source>
</evidence>
<comment type="similarity">
    <text evidence="2">Belongs to the UFL1 family.</text>
</comment>